<feature type="region of interest" description="Disordered" evidence="1">
    <location>
        <begin position="619"/>
        <end position="836"/>
    </location>
</feature>
<feature type="compositionally biased region" description="Pro residues" evidence="1">
    <location>
        <begin position="632"/>
        <end position="664"/>
    </location>
</feature>
<feature type="region of interest" description="Disordered" evidence="1">
    <location>
        <begin position="466"/>
        <end position="485"/>
    </location>
</feature>
<feature type="compositionally biased region" description="Polar residues" evidence="1">
    <location>
        <begin position="134"/>
        <end position="145"/>
    </location>
</feature>
<dbReference type="InterPro" id="IPR015919">
    <property type="entry name" value="Cadherin-like_sf"/>
</dbReference>
<feature type="compositionally biased region" description="Low complexity" evidence="1">
    <location>
        <begin position="513"/>
        <end position="524"/>
    </location>
</feature>
<feature type="compositionally biased region" description="Polar residues" evidence="1">
    <location>
        <begin position="580"/>
        <end position="590"/>
    </location>
</feature>
<feature type="compositionally biased region" description="Low complexity" evidence="1">
    <location>
        <begin position="619"/>
        <end position="631"/>
    </location>
</feature>
<organism evidence="3 4">
    <name type="scientific">Cohnella xylanilytica</name>
    <dbReference type="NCBI Taxonomy" id="557555"/>
    <lineage>
        <taxon>Bacteria</taxon>
        <taxon>Bacillati</taxon>
        <taxon>Bacillota</taxon>
        <taxon>Bacilli</taxon>
        <taxon>Bacillales</taxon>
        <taxon>Paenibacillaceae</taxon>
        <taxon>Cohnella</taxon>
    </lineage>
</organism>
<dbReference type="GO" id="GO:0005884">
    <property type="term" value="C:actin filament"/>
    <property type="evidence" value="ECO:0007669"/>
    <property type="project" value="TreeGrafter"/>
</dbReference>
<feature type="compositionally biased region" description="Polar residues" evidence="1">
    <location>
        <begin position="827"/>
        <end position="836"/>
    </location>
</feature>
<dbReference type="GO" id="GO:0030041">
    <property type="term" value="P:actin filament polymerization"/>
    <property type="evidence" value="ECO:0007669"/>
    <property type="project" value="TreeGrafter"/>
</dbReference>
<dbReference type="InterPro" id="IPR051412">
    <property type="entry name" value="Formin_Homology_Diaphanous_sf"/>
</dbReference>
<keyword evidence="2" id="KW-1133">Transmembrane helix</keyword>
<sequence length="985" mass="100838">MGDILTYTVNFKNEGGDVAEHVVLEDQIPAGTEYVPGSLKIAEGPNAGTITDASGDDQGEFDQAANKVVVRLGTGATAQDGGRVANTDVLPEGSTIQFKVKVLPESSGQQVANKAVARYVNLLENKNETRESNVVDSAVSVNQPPVVSDDNATTDKDTPVSGEVKGTDPDGDPLTYTKGSEPQHGTVTVNPDGTWTYVPEPGYVGPDSFTVIVDDGKGGMIPSTITVDVTDPGPPIPPNQPPTVPNYNEATPNNASKTGTVVGMDPEGDSLTYTKGSDPQHGTVTVDPDGTWTYVPEPGYVGPDSFTVIVDDGKGGTIASTITIDVTDPVVPVPPNQPPTVPDYNATTRKNSPITEVVEGMDSDGDPLTYKKGSDPQHGTVTVDPDGTWTYVPEPEYVGPDSFTVIVDDGKGGTIASTITIDVTDPVVPVPPNQPPTVPNYNETTPNNASMTGTVVGTDPDGDPLTYKKGSEPQHGTVTVNPDGTWTYTPEPGYVGEDSFTVVVDDGKGGTTTATITVDVTDPGTTPPPSTPDPTPTPNASPTVPNYNETTPNDASMTGTVVGTDPDGDPLTYKKGSEPQHGTVTVNPDGTWTYVPEPGYVGEDSFTVVVDDGKGGTTTATITIGVTDPGTTTPPPDTTEPPTEPPTETPGPPPSTTEPSPTPNVSPSVPDYNVTTGNDSSLSGTVKGTDPDGDPLTYSKGSEPQHGTVTVNPDGTWTYTPEPGYVGEDSFTVVVDDGKGGTTTATITIGVTDPGTTTPPPETPEPPPSTPEPSPSTPPPSSGSSNQPPAASDSNATAGSDSTVTGTVKGTDPDGDALTYAIGSEPQHGTATVNPDGTWTYVPAPGFVGKDSFTIIVDDGKGGKTTAVITIDVTDPGTPVQLPGTTNPPNPPNPPSPPSATPGQPPSDPTPLPANTEDGTASSGTGTGSSSAEPEDGSASRGAEEPDQPDNRLPSTASNVFNLGLFGAIALLAGLILRRNKNKAQ</sequence>
<dbReference type="Gene3D" id="2.60.40.740">
    <property type="match status" value="1"/>
</dbReference>
<gene>
    <name evidence="3" type="ORF">H7B90_26475</name>
</gene>
<feature type="region of interest" description="Disordered" evidence="1">
    <location>
        <begin position="129"/>
        <end position="193"/>
    </location>
</feature>
<feature type="compositionally biased region" description="Pro residues" evidence="1">
    <location>
        <begin position="525"/>
        <end position="539"/>
    </location>
</feature>
<dbReference type="SUPFAM" id="SSF49313">
    <property type="entry name" value="Cadherin-like"/>
    <property type="match status" value="1"/>
</dbReference>
<dbReference type="PRINTS" id="PR01217">
    <property type="entry name" value="PRICHEXTENSN"/>
</dbReference>
<feature type="compositionally biased region" description="Low complexity" evidence="1">
    <location>
        <begin position="919"/>
        <end position="932"/>
    </location>
</feature>
<feature type="region of interest" description="Disordered" evidence="1">
    <location>
        <begin position="872"/>
        <end position="958"/>
    </location>
</feature>
<keyword evidence="2" id="KW-0812">Transmembrane</keyword>
<accession>A0A841U315</accession>
<feature type="compositionally biased region" description="Polar residues" evidence="1">
    <location>
        <begin position="673"/>
        <end position="686"/>
    </location>
</feature>
<evidence type="ECO:0000313" key="3">
    <source>
        <dbReference type="EMBL" id="MBB6694946.1"/>
    </source>
</evidence>
<comment type="caution">
    <text evidence="3">The sequence shown here is derived from an EMBL/GenBank/DDBJ whole genome shotgun (WGS) entry which is preliminary data.</text>
</comment>
<dbReference type="NCBIfam" id="TIGR01451">
    <property type="entry name" value="B_ant_repeat"/>
    <property type="match status" value="1"/>
</dbReference>
<dbReference type="NCBIfam" id="NF012211">
    <property type="entry name" value="tand_rpt_95"/>
    <property type="match status" value="7"/>
</dbReference>
<feature type="compositionally biased region" description="Pro residues" evidence="1">
    <location>
        <begin position="886"/>
        <end position="912"/>
    </location>
</feature>
<dbReference type="InterPro" id="IPR047589">
    <property type="entry name" value="DUF11_rpt"/>
</dbReference>
<feature type="compositionally biased region" description="Polar residues" evidence="1">
    <location>
        <begin position="474"/>
        <end position="485"/>
    </location>
</feature>
<dbReference type="SUPFAM" id="SSF49401">
    <property type="entry name" value="Bacterial adhesins"/>
    <property type="match status" value="1"/>
</dbReference>
<feature type="compositionally biased region" description="Polar residues" evidence="1">
    <location>
        <begin position="699"/>
        <end position="719"/>
    </location>
</feature>
<dbReference type="PANTHER" id="PTHR45691:SF6">
    <property type="entry name" value="PROTEIN DIAPHANOUS"/>
    <property type="match status" value="1"/>
</dbReference>
<evidence type="ECO:0000256" key="2">
    <source>
        <dbReference type="SAM" id="Phobius"/>
    </source>
</evidence>
<dbReference type="Gene3D" id="2.60.40.3440">
    <property type="match status" value="5"/>
</dbReference>
<dbReference type="Gene3D" id="2.60.40.2810">
    <property type="match status" value="2"/>
</dbReference>
<keyword evidence="4" id="KW-1185">Reference proteome</keyword>
<dbReference type="Proteomes" id="UP000553776">
    <property type="component" value="Unassembled WGS sequence"/>
</dbReference>
<feature type="transmembrane region" description="Helical" evidence="2">
    <location>
        <begin position="960"/>
        <end position="977"/>
    </location>
</feature>
<feature type="compositionally biased region" description="Polar residues" evidence="1">
    <location>
        <begin position="544"/>
        <end position="561"/>
    </location>
</feature>
<name>A0A841U315_9BACL</name>
<protein>
    <submittedName>
        <fullName evidence="3">Tandem-95 repeat protein</fullName>
    </submittedName>
</protein>
<feature type="compositionally biased region" description="Polar residues" evidence="1">
    <location>
        <begin position="177"/>
        <end position="193"/>
    </location>
</feature>
<evidence type="ECO:0000256" key="1">
    <source>
        <dbReference type="SAM" id="MobiDB-lite"/>
    </source>
</evidence>
<feature type="compositionally biased region" description="Polar residues" evidence="1">
    <location>
        <begin position="786"/>
        <end position="808"/>
    </location>
</feature>
<dbReference type="PANTHER" id="PTHR45691">
    <property type="entry name" value="PROTEIN DIAPHANOUS"/>
    <property type="match status" value="1"/>
</dbReference>
<dbReference type="AlphaFoldDB" id="A0A841U315"/>
<dbReference type="GO" id="GO:0005509">
    <property type="term" value="F:calcium ion binding"/>
    <property type="evidence" value="ECO:0007669"/>
    <property type="project" value="InterPro"/>
</dbReference>
<keyword evidence="2" id="KW-0472">Membrane</keyword>
<proteinExistence type="predicted"/>
<feature type="compositionally biased region" description="Low complexity" evidence="1">
    <location>
        <begin position="742"/>
        <end position="756"/>
    </location>
</feature>
<dbReference type="EMBL" id="JACJVR010000109">
    <property type="protein sequence ID" value="MBB6694946.1"/>
    <property type="molecule type" value="Genomic_DNA"/>
</dbReference>
<evidence type="ECO:0000313" key="4">
    <source>
        <dbReference type="Proteomes" id="UP000553776"/>
    </source>
</evidence>
<dbReference type="GO" id="GO:0016020">
    <property type="term" value="C:membrane"/>
    <property type="evidence" value="ECO:0007669"/>
    <property type="project" value="InterPro"/>
</dbReference>
<feature type="compositionally biased region" description="Pro residues" evidence="1">
    <location>
        <begin position="757"/>
        <end position="781"/>
    </location>
</feature>
<feature type="region of interest" description="Disordered" evidence="1">
    <location>
        <begin position="513"/>
        <end position="590"/>
    </location>
</feature>
<dbReference type="Pfam" id="PF17963">
    <property type="entry name" value="Big_9"/>
    <property type="match status" value="7"/>
</dbReference>
<reference evidence="3 4" key="1">
    <citation type="submission" date="2020-08" db="EMBL/GenBank/DDBJ databases">
        <title>Cohnella phylogeny.</title>
        <authorList>
            <person name="Dunlap C."/>
        </authorList>
    </citation>
    <scope>NUCLEOTIDE SEQUENCE [LARGE SCALE GENOMIC DNA]</scope>
    <source>
        <strain evidence="3 4">DSM 25239</strain>
    </source>
</reference>
<dbReference type="InterPro" id="IPR008966">
    <property type="entry name" value="Adhesion_dom_sf"/>
</dbReference>